<dbReference type="AlphaFoldDB" id="A0AA39SMM0"/>
<dbReference type="Gene3D" id="3.40.50.150">
    <property type="entry name" value="Vaccinia Virus protein VP39"/>
    <property type="match status" value="1"/>
</dbReference>
<dbReference type="InterPro" id="IPR005299">
    <property type="entry name" value="MeTrfase_7"/>
</dbReference>
<name>A0AA39SMM0_ACESA</name>
<evidence type="ECO:0000256" key="1">
    <source>
        <dbReference type="ARBA" id="ARBA00022603"/>
    </source>
</evidence>
<reference evidence="5" key="2">
    <citation type="submission" date="2023-06" db="EMBL/GenBank/DDBJ databases">
        <authorList>
            <person name="Swenson N.G."/>
            <person name="Wegrzyn J.L."/>
            <person name="Mcevoy S.L."/>
        </authorList>
    </citation>
    <scope>NUCLEOTIDE SEQUENCE</scope>
    <source>
        <strain evidence="5">NS2018</strain>
        <tissue evidence="5">Leaf</tissue>
    </source>
</reference>
<comment type="caution">
    <text evidence="5">The sequence shown here is derived from an EMBL/GenBank/DDBJ whole genome shotgun (WGS) entry which is preliminary data.</text>
</comment>
<dbReference type="GO" id="GO:0046872">
    <property type="term" value="F:metal ion binding"/>
    <property type="evidence" value="ECO:0007669"/>
    <property type="project" value="UniProtKB-KW"/>
</dbReference>
<evidence type="ECO:0000256" key="4">
    <source>
        <dbReference type="ARBA" id="ARBA00022842"/>
    </source>
</evidence>
<dbReference type="Pfam" id="PF03492">
    <property type="entry name" value="Methyltransf_7"/>
    <property type="match status" value="1"/>
</dbReference>
<dbReference type="InterPro" id="IPR029063">
    <property type="entry name" value="SAM-dependent_MTases_sf"/>
</dbReference>
<dbReference type="GO" id="GO:0008168">
    <property type="term" value="F:methyltransferase activity"/>
    <property type="evidence" value="ECO:0007669"/>
    <property type="project" value="UniProtKB-KW"/>
</dbReference>
<dbReference type="SUPFAM" id="SSF53335">
    <property type="entry name" value="S-adenosyl-L-methionine-dependent methyltransferases"/>
    <property type="match status" value="1"/>
</dbReference>
<keyword evidence="2" id="KW-0808">Transferase</keyword>
<proteinExistence type="predicted"/>
<gene>
    <name evidence="5" type="ORF">LWI29_028882</name>
</gene>
<dbReference type="Gene3D" id="1.10.1200.270">
    <property type="entry name" value="Methyltransferase, alpha-helical capping domain"/>
    <property type="match status" value="1"/>
</dbReference>
<keyword evidence="1" id="KW-0489">Methyltransferase</keyword>
<protein>
    <submittedName>
        <fullName evidence="5">Uncharacterized protein</fullName>
    </submittedName>
</protein>
<keyword evidence="4" id="KW-0460">Magnesium</keyword>
<keyword evidence="3" id="KW-0479">Metal-binding</keyword>
<accession>A0AA39SMM0</accession>
<sequence>MGKSDSMEVLFTNQGEGQQSSSYLHNSAFMQLMAAKCKPGLERAVQSLFSENVLPFEVLHVADLGSSASNPTTFSVMATVIDTAKCKCKELGLQMPEFQFWLNDLPGSDFNTLFKGLSSFAVGKRYTDVLCLAMGVPGSFYGRLFPKSSLHLVHSFYNVHWLSKVPRLRDEAESLLPLNKEKIYISTTSPPAVREAYLSQFQDDFSTFLKLRSQEMVPNGRVVLMLQGRQSADPTSKECCYQWEILAKALTEMVSQKVIDEEKLDSFDVPYYSPSKEEVKEVVDKEGSFATELLETVATELGDKNIWRSGKEIANSLRSFTESVISDHFGIEIIDKFYEKVTDILIQDLATQSDDEPIKNISLVVVLQRM</sequence>
<reference evidence="5" key="1">
    <citation type="journal article" date="2022" name="Plant J.">
        <title>Strategies of tolerance reflected in two North American maple genomes.</title>
        <authorList>
            <person name="McEvoy S.L."/>
            <person name="Sezen U.U."/>
            <person name="Trouern-Trend A."/>
            <person name="McMahon S.M."/>
            <person name="Schaberg P.G."/>
            <person name="Yang J."/>
            <person name="Wegrzyn J.L."/>
            <person name="Swenson N.G."/>
        </authorList>
    </citation>
    <scope>NUCLEOTIDE SEQUENCE</scope>
    <source>
        <strain evidence="5">NS2018</strain>
    </source>
</reference>
<evidence type="ECO:0000313" key="5">
    <source>
        <dbReference type="EMBL" id="KAK0593000.1"/>
    </source>
</evidence>
<evidence type="ECO:0000256" key="3">
    <source>
        <dbReference type="ARBA" id="ARBA00022723"/>
    </source>
</evidence>
<evidence type="ECO:0000256" key="2">
    <source>
        <dbReference type="ARBA" id="ARBA00022679"/>
    </source>
</evidence>
<evidence type="ECO:0000313" key="6">
    <source>
        <dbReference type="Proteomes" id="UP001168877"/>
    </source>
</evidence>
<dbReference type="GO" id="GO:0032259">
    <property type="term" value="P:methylation"/>
    <property type="evidence" value="ECO:0007669"/>
    <property type="project" value="UniProtKB-KW"/>
</dbReference>
<dbReference type="PANTHER" id="PTHR31009">
    <property type="entry name" value="S-ADENOSYL-L-METHIONINE:CARBOXYL METHYLTRANSFERASE FAMILY PROTEIN"/>
    <property type="match status" value="1"/>
</dbReference>
<dbReference type="InterPro" id="IPR042086">
    <property type="entry name" value="MeTrfase_capping"/>
</dbReference>
<dbReference type="Proteomes" id="UP001168877">
    <property type="component" value="Unassembled WGS sequence"/>
</dbReference>
<organism evidence="5 6">
    <name type="scientific">Acer saccharum</name>
    <name type="common">Sugar maple</name>
    <dbReference type="NCBI Taxonomy" id="4024"/>
    <lineage>
        <taxon>Eukaryota</taxon>
        <taxon>Viridiplantae</taxon>
        <taxon>Streptophyta</taxon>
        <taxon>Embryophyta</taxon>
        <taxon>Tracheophyta</taxon>
        <taxon>Spermatophyta</taxon>
        <taxon>Magnoliopsida</taxon>
        <taxon>eudicotyledons</taxon>
        <taxon>Gunneridae</taxon>
        <taxon>Pentapetalae</taxon>
        <taxon>rosids</taxon>
        <taxon>malvids</taxon>
        <taxon>Sapindales</taxon>
        <taxon>Sapindaceae</taxon>
        <taxon>Hippocastanoideae</taxon>
        <taxon>Acereae</taxon>
        <taxon>Acer</taxon>
    </lineage>
</organism>
<keyword evidence="6" id="KW-1185">Reference proteome</keyword>
<dbReference type="EMBL" id="JAUESC010000380">
    <property type="protein sequence ID" value="KAK0593000.1"/>
    <property type="molecule type" value="Genomic_DNA"/>
</dbReference>